<sequence length="183" mass="21333">MYERTKVLREDGILTAETKKEVRASELVNLCAEWREFLERPNTPGEWTKMAIVPRLEAWLSRDPGSSMSYYMTQVFTGHGCFSKYLYRIGKRTDTSCDFCGEEDDAIHTIKDCPMWDTQRISLKEKLGLARDFTLGDIVEAIVGSRDHWNAFSAFVHEAMRDKEEEERRRERERNRASSSSSF</sequence>
<gene>
    <name evidence="2" type="ORF">RF55_24542</name>
</gene>
<keyword evidence="2" id="KW-0548">Nucleotidyltransferase</keyword>
<dbReference type="GO" id="GO:0003964">
    <property type="term" value="F:RNA-directed DNA polymerase activity"/>
    <property type="evidence" value="ECO:0007669"/>
    <property type="project" value="UniProtKB-KW"/>
</dbReference>
<reference evidence="2 3" key="1">
    <citation type="submission" date="2015-04" db="EMBL/GenBank/DDBJ databases">
        <title>Lasius niger genome sequencing.</title>
        <authorList>
            <person name="Konorov E.A."/>
            <person name="Nikitin M.A."/>
            <person name="Kirill M.V."/>
            <person name="Chang P."/>
        </authorList>
    </citation>
    <scope>NUCLEOTIDE SEQUENCE [LARGE SCALE GENOMIC DNA]</scope>
    <source>
        <tissue evidence="2">Whole</tissue>
    </source>
</reference>
<name>A0A0J7JVY2_LASNI</name>
<evidence type="ECO:0000313" key="3">
    <source>
        <dbReference type="Proteomes" id="UP000036403"/>
    </source>
</evidence>
<proteinExistence type="predicted"/>
<evidence type="ECO:0000313" key="2">
    <source>
        <dbReference type="EMBL" id="KMQ81996.1"/>
    </source>
</evidence>
<feature type="region of interest" description="Disordered" evidence="1">
    <location>
        <begin position="162"/>
        <end position="183"/>
    </location>
</feature>
<dbReference type="OrthoDB" id="8058917at2759"/>
<organism evidence="2 3">
    <name type="scientific">Lasius niger</name>
    <name type="common">Black garden ant</name>
    <dbReference type="NCBI Taxonomy" id="67767"/>
    <lineage>
        <taxon>Eukaryota</taxon>
        <taxon>Metazoa</taxon>
        <taxon>Ecdysozoa</taxon>
        <taxon>Arthropoda</taxon>
        <taxon>Hexapoda</taxon>
        <taxon>Insecta</taxon>
        <taxon>Pterygota</taxon>
        <taxon>Neoptera</taxon>
        <taxon>Endopterygota</taxon>
        <taxon>Hymenoptera</taxon>
        <taxon>Apocrita</taxon>
        <taxon>Aculeata</taxon>
        <taxon>Formicoidea</taxon>
        <taxon>Formicidae</taxon>
        <taxon>Formicinae</taxon>
        <taxon>Lasius</taxon>
        <taxon>Lasius</taxon>
    </lineage>
</organism>
<dbReference type="Proteomes" id="UP000036403">
    <property type="component" value="Unassembled WGS sequence"/>
</dbReference>
<accession>A0A0J7JVY2</accession>
<keyword evidence="2" id="KW-0695">RNA-directed DNA polymerase</keyword>
<dbReference type="PaxDb" id="67767-A0A0J7JVY2"/>
<comment type="caution">
    <text evidence="2">The sequence shown here is derived from an EMBL/GenBank/DDBJ whole genome shotgun (WGS) entry which is preliminary data.</text>
</comment>
<protein>
    <submittedName>
        <fullName evidence="2">Reverse transcriptase</fullName>
    </submittedName>
</protein>
<keyword evidence="2" id="KW-0808">Transferase</keyword>
<feature type="compositionally biased region" description="Basic and acidic residues" evidence="1">
    <location>
        <begin position="162"/>
        <end position="176"/>
    </location>
</feature>
<dbReference type="AlphaFoldDB" id="A0A0J7JVY2"/>
<dbReference type="EMBL" id="LBMM01029545">
    <property type="protein sequence ID" value="KMQ81996.1"/>
    <property type="molecule type" value="Genomic_DNA"/>
</dbReference>
<evidence type="ECO:0000256" key="1">
    <source>
        <dbReference type="SAM" id="MobiDB-lite"/>
    </source>
</evidence>
<keyword evidence="3" id="KW-1185">Reference proteome</keyword>